<evidence type="ECO:0008006" key="3">
    <source>
        <dbReference type="Google" id="ProtNLM"/>
    </source>
</evidence>
<dbReference type="Gene3D" id="3.40.390.10">
    <property type="entry name" value="Collagenase (Catalytic Domain)"/>
    <property type="match status" value="1"/>
</dbReference>
<dbReference type="Proteomes" id="UP001296943">
    <property type="component" value="Unassembled WGS sequence"/>
</dbReference>
<proteinExistence type="predicted"/>
<name>A0ABS2MWE5_9BACI</name>
<dbReference type="SUPFAM" id="SSF55486">
    <property type="entry name" value="Metalloproteases ('zincins'), catalytic domain"/>
    <property type="match status" value="1"/>
</dbReference>
<organism evidence="1 2">
    <name type="scientific">Aquibacillus albus</name>
    <dbReference type="NCBI Taxonomy" id="1168171"/>
    <lineage>
        <taxon>Bacteria</taxon>
        <taxon>Bacillati</taxon>
        <taxon>Bacillota</taxon>
        <taxon>Bacilli</taxon>
        <taxon>Bacillales</taxon>
        <taxon>Bacillaceae</taxon>
        <taxon>Aquibacillus</taxon>
    </lineage>
</organism>
<dbReference type="PROSITE" id="PS51257">
    <property type="entry name" value="PROKAR_LIPOPROTEIN"/>
    <property type="match status" value="1"/>
</dbReference>
<evidence type="ECO:0000313" key="2">
    <source>
        <dbReference type="Proteomes" id="UP001296943"/>
    </source>
</evidence>
<comment type="caution">
    <text evidence="1">The sequence shown here is derived from an EMBL/GenBank/DDBJ whole genome shotgun (WGS) entry which is preliminary data.</text>
</comment>
<dbReference type="InterPro" id="IPR024079">
    <property type="entry name" value="MetalloPept_cat_dom_sf"/>
</dbReference>
<sequence>MKKMFLFLSLFLLTGCIPEPEIDIDGVQQGEVYVNDQTINIDEEAAGEYTLHLNGNVIQNDHTVSGNGEYELTITAKRWWNEITKTIAFEIDDEPPAKPSFKDEVKPLYYKEANFELEKEEDVTYKVKIDYEPFDISQAYTKEGTHKLYIQSIKDNGLVADRKETFEIDNRTYSRHEVDAFKKFFFHNEDQEGTKFIKWSDHVGVHVYGEPTATDMKALESNLQTINQILPVDLNLRESQPFAGSNRINVHFVPTYQFKDYGFNEELRNNDYMVVGYAMPTLLTHDDELFETKILIGTDTDQQLRKTTILHELMHALGFYGHFENNPNSILYPYTDTNLTELSSTDKKLIEILYRKDIKPGMTEAEVEQTLNDWIVK</sequence>
<protein>
    <recommendedName>
        <fullName evidence="3">Peptidase M10 metallopeptidase domain-containing protein</fullName>
    </recommendedName>
</protein>
<keyword evidence="2" id="KW-1185">Reference proteome</keyword>
<evidence type="ECO:0000313" key="1">
    <source>
        <dbReference type="EMBL" id="MBM7570175.1"/>
    </source>
</evidence>
<dbReference type="RefSeq" id="WP_204497602.1">
    <property type="nucleotide sequence ID" value="NZ_JAFBDR010000002.1"/>
</dbReference>
<dbReference type="InterPro" id="IPR021323">
    <property type="entry name" value="DUF2927"/>
</dbReference>
<accession>A0ABS2MWE5</accession>
<dbReference type="Pfam" id="PF11150">
    <property type="entry name" value="DUF2927"/>
    <property type="match status" value="1"/>
</dbReference>
<reference evidence="1 2" key="1">
    <citation type="submission" date="2021-01" db="EMBL/GenBank/DDBJ databases">
        <title>Genomic Encyclopedia of Type Strains, Phase IV (KMG-IV): sequencing the most valuable type-strain genomes for metagenomic binning, comparative biology and taxonomic classification.</title>
        <authorList>
            <person name="Goeker M."/>
        </authorList>
    </citation>
    <scope>NUCLEOTIDE SEQUENCE [LARGE SCALE GENOMIC DNA]</scope>
    <source>
        <strain evidence="1 2">DSM 23711</strain>
    </source>
</reference>
<gene>
    <name evidence="1" type="ORF">JOC48_000653</name>
</gene>
<dbReference type="EMBL" id="JAFBDR010000002">
    <property type="protein sequence ID" value="MBM7570175.1"/>
    <property type="molecule type" value="Genomic_DNA"/>
</dbReference>